<protein>
    <submittedName>
        <fullName evidence="1">Uncharacterized protein</fullName>
    </submittedName>
</protein>
<dbReference type="AlphaFoldDB" id="Q2QS36"/>
<name>Q2QS36_ORYSJ</name>
<accession>Q2QS36</accession>
<reference evidence="1" key="2">
    <citation type="submission" date="2005-04" db="EMBL/GenBank/DDBJ databases">
        <authorList>
            <person name="Buell C.R."/>
            <person name="Wing R.A."/>
            <person name="McCombie W.A."/>
            <person name="Ouyang S."/>
        </authorList>
    </citation>
    <scope>NUCLEOTIDE SEQUENCE</scope>
</reference>
<organism evidence="1">
    <name type="scientific">Oryza sativa subsp. japonica</name>
    <name type="common">Rice</name>
    <dbReference type="NCBI Taxonomy" id="39947"/>
    <lineage>
        <taxon>Eukaryota</taxon>
        <taxon>Viridiplantae</taxon>
        <taxon>Streptophyta</taxon>
        <taxon>Embryophyta</taxon>
        <taxon>Tracheophyta</taxon>
        <taxon>Spermatophyta</taxon>
        <taxon>Magnoliopsida</taxon>
        <taxon>Liliopsida</taxon>
        <taxon>Poales</taxon>
        <taxon>Poaceae</taxon>
        <taxon>BOP clade</taxon>
        <taxon>Oryzoideae</taxon>
        <taxon>Oryzeae</taxon>
        <taxon>Oryzinae</taxon>
        <taxon>Oryza</taxon>
        <taxon>Oryza sativa</taxon>
    </lineage>
</organism>
<evidence type="ECO:0000313" key="1">
    <source>
        <dbReference type="EMBL" id="ABA98342.1"/>
    </source>
</evidence>
<dbReference type="EMBL" id="DP000011">
    <property type="protein sequence ID" value="ABA98342.1"/>
    <property type="molecule type" value="Genomic_DNA"/>
</dbReference>
<reference evidence="1" key="3">
    <citation type="submission" date="2006-01" db="EMBL/GenBank/DDBJ databases">
        <authorList>
            <person name="Buell R."/>
        </authorList>
    </citation>
    <scope>NUCLEOTIDE SEQUENCE</scope>
</reference>
<gene>
    <name evidence="1" type="ordered locus">LOC_Os12g25470</name>
</gene>
<reference evidence="1" key="1">
    <citation type="journal article" date="2005" name="BMC Biol.">
        <title>The sequence of rice chromosomes 11 and 12, rich in disease resistance genes and recent gene duplications.</title>
        <authorList>
            <consortium name="The rice chromosomes 11 and 12 sequencing consortia"/>
        </authorList>
    </citation>
    <scope>NUCLEOTIDE SEQUENCE [LARGE SCALE GENOMIC DNA]</scope>
</reference>
<sequence length="80" mass="8083">MSAPGAAAAAPGAAAAAGAAAAVLEIARQEPEPLRTSTSTEAVLRRDILGVYLSSTVNSFFDTFVSRVSHNSIAFLHAPG</sequence>
<proteinExistence type="predicted"/>